<evidence type="ECO:0000313" key="1">
    <source>
        <dbReference type="EMBL" id="NHZ67349.1"/>
    </source>
</evidence>
<evidence type="ECO:0000313" key="2">
    <source>
        <dbReference type="Proteomes" id="UP000610594"/>
    </source>
</evidence>
<gene>
    <name evidence="1" type="ORF">F1735_34940</name>
</gene>
<accession>A0ABX0MX73</accession>
<reference evidence="1 2" key="1">
    <citation type="submission" date="2019-10" db="EMBL/GenBank/DDBJ databases">
        <title>Taxonomy of Antarctic Massilia spp.: description of Massilia rubra sp. nov., Massilia aquatica sp. nov., Massilia mucilaginosa sp. nov., Massilia frigida sp. nov. isolated from streams, lakes and regoliths.</title>
        <authorList>
            <person name="Holochova P."/>
            <person name="Sedlacek I."/>
            <person name="Kralova S."/>
            <person name="Maslanova I."/>
            <person name="Busse H.-J."/>
            <person name="Stankova E."/>
            <person name="Vrbovska V."/>
            <person name="Kovarovic V."/>
            <person name="Bartak M."/>
            <person name="Svec P."/>
            <person name="Pantucek R."/>
        </authorList>
    </citation>
    <scope>NUCLEOTIDE SEQUENCE [LARGE SCALE GENOMIC DNA]</scope>
    <source>
        <strain evidence="1 2">CCM 8694</strain>
    </source>
</reference>
<sequence>TYHAFNFDKYGFLYLAEAQYRFNRRFDLSTILTRLLYAAVAT</sequence>
<feature type="non-terminal residue" evidence="1">
    <location>
        <position position="1"/>
    </location>
</feature>
<comment type="caution">
    <text evidence="1">The sequence shown here is derived from an EMBL/GenBank/DDBJ whole genome shotgun (WGS) entry which is preliminary data.</text>
</comment>
<protein>
    <submittedName>
        <fullName evidence="1">IS1595 family transposase</fullName>
    </submittedName>
</protein>
<keyword evidence="2" id="KW-1185">Reference proteome</keyword>
<dbReference type="Proteomes" id="UP000610594">
    <property type="component" value="Unassembled WGS sequence"/>
</dbReference>
<organism evidence="1 2">
    <name type="scientific">Massilia genomosp. 1</name>
    <dbReference type="NCBI Taxonomy" id="2609280"/>
    <lineage>
        <taxon>Bacteria</taxon>
        <taxon>Pseudomonadati</taxon>
        <taxon>Pseudomonadota</taxon>
        <taxon>Betaproteobacteria</taxon>
        <taxon>Burkholderiales</taxon>
        <taxon>Oxalobacteraceae</taxon>
        <taxon>Telluria group</taxon>
        <taxon>Massilia</taxon>
    </lineage>
</organism>
<name>A0ABX0MX73_9BURK</name>
<dbReference type="EMBL" id="WHJF01000669">
    <property type="protein sequence ID" value="NHZ67349.1"/>
    <property type="molecule type" value="Genomic_DNA"/>
</dbReference>
<proteinExistence type="predicted"/>